<dbReference type="InterPro" id="IPR021898">
    <property type="entry name" value="DUF3509"/>
</dbReference>
<dbReference type="AlphaFoldDB" id="A0A4U0YHU0"/>
<dbReference type="RefSeq" id="WP_136869604.1">
    <property type="nucleotide sequence ID" value="NZ_SWAV01000004.1"/>
</dbReference>
<evidence type="ECO:0000313" key="2">
    <source>
        <dbReference type="Proteomes" id="UP000305198"/>
    </source>
</evidence>
<protein>
    <submittedName>
        <fullName evidence="1">DUF3509 domain-containing protein</fullName>
    </submittedName>
</protein>
<comment type="caution">
    <text evidence="1">The sequence shown here is derived from an EMBL/GenBank/DDBJ whole genome shotgun (WGS) entry which is preliminary data.</text>
</comment>
<dbReference type="Proteomes" id="UP000305198">
    <property type="component" value="Unassembled WGS sequence"/>
</dbReference>
<organism evidence="1 2">
    <name type="scientific">Halopseudomonas bauzanensis</name>
    <dbReference type="NCBI Taxonomy" id="653930"/>
    <lineage>
        <taxon>Bacteria</taxon>
        <taxon>Pseudomonadati</taxon>
        <taxon>Pseudomonadota</taxon>
        <taxon>Gammaproteobacteria</taxon>
        <taxon>Pseudomonadales</taxon>
        <taxon>Pseudomonadaceae</taxon>
        <taxon>Halopseudomonas</taxon>
    </lineage>
</organism>
<reference evidence="1 2" key="1">
    <citation type="submission" date="2019-04" db="EMBL/GenBank/DDBJ databases">
        <title>Crypto-aerobic microbial life in anoxic (sulfidic) marine sediments.</title>
        <authorList>
            <person name="Bhattacharya S."/>
            <person name="Roy C."/>
            <person name="Mondal N."/>
            <person name="Sarkar J."/>
            <person name="Mandal S."/>
            <person name="Rameez M.J."/>
            <person name="Ghosh W."/>
        </authorList>
    </citation>
    <scope>NUCLEOTIDE SEQUENCE [LARGE SCALE GENOMIC DNA]</scope>
    <source>
        <strain evidence="1 2">SBBB</strain>
    </source>
</reference>
<gene>
    <name evidence="1" type="ORF">FA869_11530</name>
</gene>
<accession>A0A4U0YHU0</accession>
<evidence type="ECO:0000313" key="1">
    <source>
        <dbReference type="EMBL" id="TKA90698.1"/>
    </source>
</evidence>
<sequence length="115" mass="12713">MLTDMSVWRAALPDCNISTQERPDGSAVLIVKSADGKELRRVLPNNSKGAHQLLRRVQLDLMLAKGQAPTREVIGTIDVSSLPTYNNGRLHKTRAASLWERRRLAMKASAHRGNG</sequence>
<dbReference type="EMBL" id="SWAV01000004">
    <property type="protein sequence ID" value="TKA90698.1"/>
    <property type="molecule type" value="Genomic_DNA"/>
</dbReference>
<name>A0A4U0YHU0_9GAMM</name>
<proteinExistence type="predicted"/>
<dbReference type="Pfam" id="PF12021">
    <property type="entry name" value="DUF3509"/>
    <property type="match status" value="1"/>
</dbReference>